<dbReference type="OrthoDB" id="120419at2"/>
<dbReference type="eggNOG" id="ENOG502ZU7H">
    <property type="taxonomic scope" value="Bacteria"/>
</dbReference>
<feature type="chain" id="PRO_5004163844" description="Lipocalin-like domain-containing protein" evidence="1">
    <location>
        <begin position="18"/>
        <end position="153"/>
    </location>
</feature>
<dbReference type="HOGENOM" id="CLU_1712073_0_0_0"/>
<dbReference type="InParanoid" id="Q025B9"/>
<evidence type="ECO:0000313" key="2">
    <source>
        <dbReference type="EMBL" id="ABJ83407.1"/>
    </source>
</evidence>
<keyword evidence="1" id="KW-0732">Signal</keyword>
<protein>
    <recommendedName>
        <fullName evidence="3">Lipocalin-like domain-containing protein</fullName>
    </recommendedName>
</protein>
<dbReference type="EMBL" id="CP000473">
    <property type="protein sequence ID" value="ABJ83407.1"/>
    <property type="molecule type" value="Genomic_DNA"/>
</dbReference>
<feature type="signal peptide" evidence="1">
    <location>
        <begin position="1"/>
        <end position="17"/>
    </location>
</feature>
<reference evidence="2" key="1">
    <citation type="submission" date="2006-10" db="EMBL/GenBank/DDBJ databases">
        <title>Complete sequence of Solibacter usitatus Ellin6076.</title>
        <authorList>
            <consortium name="US DOE Joint Genome Institute"/>
            <person name="Copeland A."/>
            <person name="Lucas S."/>
            <person name="Lapidus A."/>
            <person name="Barry K."/>
            <person name="Detter J.C."/>
            <person name="Glavina del Rio T."/>
            <person name="Hammon N."/>
            <person name="Israni S."/>
            <person name="Dalin E."/>
            <person name="Tice H."/>
            <person name="Pitluck S."/>
            <person name="Thompson L.S."/>
            <person name="Brettin T."/>
            <person name="Bruce D."/>
            <person name="Han C."/>
            <person name="Tapia R."/>
            <person name="Gilna P."/>
            <person name="Schmutz J."/>
            <person name="Larimer F."/>
            <person name="Land M."/>
            <person name="Hauser L."/>
            <person name="Kyrpides N."/>
            <person name="Mikhailova N."/>
            <person name="Janssen P.H."/>
            <person name="Kuske C.R."/>
            <person name="Richardson P."/>
        </authorList>
    </citation>
    <scope>NUCLEOTIDE SEQUENCE</scope>
    <source>
        <strain evidence="2">Ellin6076</strain>
    </source>
</reference>
<name>Q025B9_SOLUE</name>
<evidence type="ECO:0008006" key="3">
    <source>
        <dbReference type="Google" id="ProtNLM"/>
    </source>
</evidence>
<dbReference type="KEGG" id="sus:Acid_2418"/>
<organism evidence="2">
    <name type="scientific">Solibacter usitatus (strain Ellin6076)</name>
    <dbReference type="NCBI Taxonomy" id="234267"/>
    <lineage>
        <taxon>Bacteria</taxon>
        <taxon>Pseudomonadati</taxon>
        <taxon>Acidobacteriota</taxon>
        <taxon>Terriglobia</taxon>
        <taxon>Bryobacterales</taxon>
        <taxon>Solibacteraceae</taxon>
        <taxon>Candidatus Solibacter</taxon>
    </lineage>
</organism>
<gene>
    <name evidence="2" type="ordered locus">Acid_2418</name>
</gene>
<evidence type="ECO:0000256" key="1">
    <source>
        <dbReference type="SAM" id="SignalP"/>
    </source>
</evidence>
<accession>Q025B9</accession>
<sequence precursor="true">MRKLLLFCTLTLSAAWAQDRPELNGTWHLDPARSAFSDMKLKAQTITIHQEDESIKIADAATEDNGKERKLEYECNTNGKECALKLNGQPFKVSAYYNGAVLVLMEQRKSSDATTRKRLKTSEDGKTLTIEIANLARPGQKPDSLVYAKSAEK</sequence>
<proteinExistence type="predicted"/>
<dbReference type="AlphaFoldDB" id="Q025B9"/>